<reference evidence="2 3" key="1">
    <citation type="submission" date="2008-11" db="EMBL/GenBank/DDBJ databases">
        <title>Draft genome sequence of Bacteroides pectinophilus (ATCC 43243).</title>
        <authorList>
            <person name="Sudarsanam P."/>
            <person name="Ley R."/>
            <person name="Guruge J."/>
            <person name="Turnbaugh P.J."/>
            <person name="Mahowald M."/>
            <person name="Liep D."/>
            <person name="Gordon J."/>
        </authorList>
    </citation>
    <scope>NUCLEOTIDE SEQUENCE [LARGE SCALE GENOMIC DNA]</scope>
    <source>
        <strain evidence="2 3">ATCC 43243</strain>
    </source>
</reference>
<gene>
    <name evidence="2" type="ORF">BACPEC_01950</name>
</gene>
<protein>
    <recommendedName>
        <fullName evidence="1">Carrier domain-containing protein</fullName>
    </recommendedName>
</protein>
<comment type="caution">
    <text evidence="2">The sequence shown here is derived from an EMBL/GenBank/DDBJ whole genome shotgun (WGS) entry which is preliminary data.</text>
</comment>
<name>B7AS95_9FIRM</name>
<dbReference type="SUPFAM" id="SSF47336">
    <property type="entry name" value="ACP-like"/>
    <property type="match status" value="1"/>
</dbReference>
<evidence type="ECO:0000259" key="1">
    <source>
        <dbReference type="PROSITE" id="PS50075"/>
    </source>
</evidence>
<keyword evidence="3" id="KW-1185">Reference proteome</keyword>
<dbReference type="AlphaFoldDB" id="B7AS95"/>
<dbReference type="Proteomes" id="UP000003136">
    <property type="component" value="Unassembled WGS sequence"/>
</dbReference>
<dbReference type="eggNOG" id="COG0236">
    <property type="taxonomic scope" value="Bacteria"/>
</dbReference>
<dbReference type="STRING" id="483218.BACPEC_01950"/>
<feature type="domain" description="Carrier" evidence="1">
    <location>
        <begin position="1"/>
        <end position="77"/>
    </location>
</feature>
<sequence>MVFEMDELIDILSEIKPDVDFETCDTLIDDEMLDSFDIVTIVGELNDAFDIEITPADIVPENFNSAESMWEMIQRLQD</sequence>
<dbReference type="Gene3D" id="1.10.1200.10">
    <property type="entry name" value="ACP-like"/>
    <property type="match status" value="1"/>
</dbReference>
<evidence type="ECO:0000313" key="2">
    <source>
        <dbReference type="EMBL" id="EEC57441.1"/>
    </source>
</evidence>
<dbReference type="InterPro" id="IPR009081">
    <property type="entry name" value="PP-bd_ACP"/>
</dbReference>
<dbReference type="Pfam" id="PF00550">
    <property type="entry name" value="PP-binding"/>
    <property type="match status" value="1"/>
</dbReference>
<organism evidence="2 3">
    <name type="scientific">[Bacteroides] pectinophilus ATCC 43243</name>
    <dbReference type="NCBI Taxonomy" id="483218"/>
    <lineage>
        <taxon>Bacteria</taxon>
        <taxon>Bacillati</taxon>
        <taxon>Bacillota</taxon>
        <taxon>Clostridia</taxon>
        <taxon>Eubacteriales</taxon>
    </lineage>
</organism>
<evidence type="ECO:0000313" key="3">
    <source>
        <dbReference type="Proteomes" id="UP000003136"/>
    </source>
</evidence>
<dbReference type="EMBL" id="ABVQ01000036">
    <property type="protein sequence ID" value="EEC57441.1"/>
    <property type="molecule type" value="Genomic_DNA"/>
</dbReference>
<dbReference type="InterPro" id="IPR036736">
    <property type="entry name" value="ACP-like_sf"/>
</dbReference>
<proteinExistence type="predicted"/>
<dbReference type="PROSITE" id="PS50075">
    <property type="entry name" value="CARRIER"/>
    <property type="match status" value="1"/>
</dbReference>
<reference evidence="2 3" key="2">
    <citation type="submission" date="2008-11" db="EMBL/GenBank/DDBJ databases">
        <authorList>
            <person name="Fulton L."/>
            <person name="Clifton S."/>
            <person name="Fulton B."/>
            <person name="Xu J."/>
            <person name="Minx P."/>
            <person name="Pepin K.H."/>
            <person name="Johnson M."/>
            <person name="Bhonagiri V."/>
            <person name="Nash W.E."/>
            <person name="Mardis E.R."/>
            <person name="Wilson R.K."/>
        </authorList>
    </citation>
    <scope>NUCLEOTIDE SEQUENCE [LARGE SCALE GENOMIC DNA]</scope>
    <source>
        <strain evidence="2 3">ATCC 43243</strain>
    </source>
</reference>
<dbReference type="HOGENOM" id="CLU_108696_19_1_9"/>
<accession>B7AS95</accession>